<gene>
    <name evidence="2" type="ordered locus">gll2931</name>
</gene>
<dbReference type="Pfam" id="PF18480">
    <property type="entry name" value="DUF5615"/>
    <property type="match status" value="1"/>
</dbReference>
<dbReference type="PhylomeDB" id="Q7NCP7"/>
<dbReference type="AlphaFoldDB" id="Q7NCP7"/>
<dbReference type="RefSeq" id="WP_011142925.1">
    <property type="nucleotide sequence ID" value="NC_005125.1"/>
</dbReference>
<dbReference type="EnsemblBacteria" id="BAC90872">
    <property type="protein sequence ID" value="BAC90872"/>
    <property type="gene ID" value="BAC90872"/>
</dbReference>
<feature type="domain" description="DUF5615" evidence="1">
    <location>
        <begin position="3"/>
        <end position="111"/>
    </location>
</feature>
<proteinExistence type="predicted"/>
<evidence type="ECO:0000313" key="2">
    <source>
        <dbReference type="EMBL" id="BAC90872.1"/>
    </source>
</evidence>
<dbReference type="InterPro" id="IPR041049">
    <property type="entry name" value="DUF5615"/>
</dbReference>
<dbReference type="InParanoid" id="Q7NCP7"/>
<dbReference type="Proteomes" id="UP000000557">
    <property type="component" value="Chromosome"/>
</dbReference>
<dbReference type="HOGENOM" id="CLU_166094_1_0_3"/>
<dbReference type="STRING" id="251221.gene:10760435"/>
<name>Q7NCP7_GLOVI</name>
<reference evidence="2 3" key="2">
    <citation type="journal article" date="2003" name="DNA Res.">
        <title>Complete genome structure of Gloeobacter violaceus PCC 7421, a cyanobacterium that lacks thylakoids (supplement).</title>
        <authorList>
            <person name="Nakamura Y."/>
            <person name="Kaneko T."/>
            <person name="Sato S."/>
            <person name="Mimuro M."/>
            <person name="Miyashita H."/>
            <person name="Tsuchiya T."/>
            <person name="Sasamoto S."/>
            <person name="Watanabe A."/>
            <person name="Kawashima K."/>
            <person name="Kishida Y."/>
            <person name="Kiyokawa C."/>
            <person name="Kohara M."/>
            <person name="Matsumoto M."/>
            <person name="Matsuno A."/>
            <person name="Nakazaki N."/>
            <person name="Shimpo S."/>
            <person name="Takeuchi C."/>
            <person name="Yamada M."/>
            <person name="Tabata S."/>
        </authorList>
    </citation>
    <scope>NUCLEOTIDE SEQUENCE [LARGE SCALE GENOMIC DNA]</scope>
    <source>
        <strain evidence="3">ATCC 29082 / PCC 7421</strain>
    </source>
</reference>
<dbReference type="KEGG" id="gvi:gll2931"/>
<evidence type="ECO:0000259" key="1">
    <source>
        <dbReference type="Pfam" id="PF18480"/>
    </source>
</evidence>
<dbReference type="OrthoDB" id="3216372at2"/>
<sequence>MAQLYADEQFPFPVVVLLRALGHDVLTAQEAGQATKGIPDEQVLDFAASRQCAVLTQNRRHFVRLHRFCPEHAGIVVCSEDLNWQRLADNIHRAIEDEEENLAGKLLRVNRPPS</sequence>
<evidence type="ECO:0000313" key="3">
    <source>
        <dbReference type="Proteomes" id="UP000000557"/>
    </source>
</evidence>
<organism evidence="2 3">
    <name type="scientific">Gloeobacter violaceus (strain ATCC 29082 / PCC 7421)</name>
    <dbReference type="NCBI Taxonomy" id="251221"/>
    <lineage>
        <taxon>Bacteria</taxon>
        <taxon>Bacillati</taxon>
        <taxon>Cyanobacteriota</taxon>
        <taxon>Cyanophyceae</taxon>
        <taxon>Gloeobacterales</taxon>
        <taxon>Gloeobacteraceae</taxon>
        <taxon>Gloeobacter</taxon>
    </lineage>
</organism>
<reference evidence="2 3" key="1">
    <citation type="journal article" date="2003" name="DNA Res.">
        <title>Complete genome structure of Gloeobacter violaceus PCC 7421, a cyanobacterium that lacks thylakoids.</title>
        <authorList>
            <person name="Nakamura Y."/>
            <person name="Kaneko T."/>
            <person name="Sato S."/>
            <person name="Mimuro M."/>
            <person name="Miyashita H."/>
            <person name="Tsuchiya T."/>
            <person name="Sasamoto S."/>
            <person name="Watanabe A."/>
            <person name="Kawashima K."/>
            <person name="Kishida Y."/>
            <person name="Kiyokawa C."/>
            <person name="Kohara M."/>
            <person name="Matsumoto M."/>
            <person name="Matsuno A."/>
            <person name="Nakazaki N."/>
            <person name="Shimpo S."/>
            <person name="Takeuchi C."/>
            <person name="Yamada M."/>
            <person name="Tabata S."/>
        </authorList>
    </citation>
    <scope>NUCLEOTIDE SEQUENCE [LARGE SCALE GENOMIC DNA]</scope>
    <source>
        <strain evidence="3">ATCC 29082 / PCC 7421</strain>
    </source>
</reference>
<dbReference type="eggNOG" id="COG4634">
    <property type="taxonomic scope" value="Bacteria"/>
</dbReference>
<keyword evidence="3" id="KW-1185">Reference proteome</keyword>
<accession>Q7NCP7</accession>
<dbReference type="EMBL" id="BA000045">
    <property type="protein sequence ID" value="BAC90872.1"/>
    <property type="molecule type" value="Genomic_DNA"/>
</dbReference>
<protein>
    <submittedName>
        <fullName evidence="2">Gll2931 protein</fullName>
    </submittedName>
</protein>